<dbReference type="Proteomes" id="UP000677413">
    <property type="component" value="Unassembled WGS sequence"/>
</dbReference>
<organism evidence="2 3">
    <name type="scientific">Streptomyces liliiviolaceus</name>
    <dbReference type="NCBI Taxonomy" id="2823109"/>
    <lineage>
        <taxon>Bacteria</taxon>
        <taxon>Bacillati</taxon>
        <taxon>Actinomycetota</taxon>
        <taxon>Actinomycetes</taxon>
        <taxon>Kitasatosporales</taxon>
        <taxon>Streptomycetaceae</taxon>
        <taxon>Streptomyces</taxon>
    </lineage>
</organism>
<proteinExistence type="predicted"/>
<feature type="compositionally biased region" description="Acidic residues" evidence="1">
    <location>
        <begin position="1"/>
        <end position="23"/>
    </location>
</feature>
<feature type="region of interest" description="Disordered" evidence="1">
    <location>
        <begin position="1"/>
        <end position="28"/>
    </location>
</feature>
<evidence type="ECO:0000313" key="2">
    <source>
        <dbReference type="EMBL" id="MBQ0852503.1"/>
    </source>
</evidence>
<evidence type="ECO:0000256" key="1">
    <source>
        <dbReference type="SAM" id="MobiDB-lite"/>
    </source>
</evidence>
<name>A0A940XZ96_9ACTN</name>
<dbReference type="RefSeq" id="WP_210888624.1">
    <property type="nucleotide sequence ID" value="NZ_JAGPYQ010000001.1"/>
</dbReference>
<dbReference type="EMBL" id="JAGPYQ010000001">
    <property type="protein sequence ID" value="MBQ0852503.1"/>
    <property type="molecule type" value="Genomic_DNA"/>
</dbReference>
<keyword evidence="3" id="KW-1185">Reference proteome</keyword>
<sequence>MAEDIEPTPEEVVEDAQSQEEPEVEAHSAEAVLGLQGIEDASQTGVIDDPAAGSCSSCAGSLCS</sequence>
<evidence type="ECO:0000313" key="3">
    <source>
        <dbReference type="Proteomes" id="UP000677413"/>
    </source>
</evidence>
<dbReference type="AlphaFoldDB" id="A0A940XZ96"/>
<protein>
    <submittedName>
        <fullName evidence="2">Uncharacterized protein</fullName>
    </submittedName>
</protein>
<comment type="caution">
    <text evidence="2">The sequence shown here is derived from an EMBL/GenBank/DDBJ whole genome shotgun (WGS) entry which is preliminary data.</text>
</comment>
<gene>
    <name evidence="2" type="ORF">J8N05_30530</name>
</gene>
<reference evidence="2 3" key="1">
    <citation type="submission" date="2021-04" db="EMBL/GenBank/DDBJ databases">
        <authorList>
            <person name="Tang X."/>
            <person name="Zhou X."/>
            <person name="Chen X."/>
            <person name="Cernava T."/>
            <person name="Zhang C."/>
        </authorList>
    </citation>
    <scope>NUCLEOTIDE SEQUENCE [LARGE SCALE GENOMIC DNA]</scope>
    <source>
        <strain evidence="2 3">BH-SS-21</strain>
    </source>
</reference>
<accession>A0A940XZ96</accession>